<dbReference type="PANTHER" id="PTHR44520:SF2">
    <property type="entry name" value="RESPONSE REGULATOR RCP1"/>
    <property type="match status" value="1"/>
</dbReference>
<evidence type="ECO:0000259" key="2">
    <source>
        <dbReference type="PROSITE" id="PS50110"/>
    </source>
</evidence>
<dbReference type="PROSITE" id="PS50110">
    <property type="entry name" value="RESPONSE_REGULATORY"/>
    <property type="match status" value="1"/>
</dbReference>
<organism evidence="3 5">
    <name type="scientific">Flavobacterium tructae</name>
    <dbReference type="NCBI Taxonomy" id="1114873"/>
    <lineage>
        <taxon>Bacteria</taxon>
        <taxon>Pseudomonadati</taxon>
        <taxon>Bacteroidota</taxon>
        <taxon>Flavobacteriia</taxon>
        <taxon>Flavobacteriales</taxon>
        <taxon>Flavobacteriaceae</taxon>
        <taxon>Flavobacterium</taxon>
    </lineage>
</organism>
<dbReference type="SMART" id="SM00448">
    <property type="entry name" value="REC"/>
    <property type="match status" value="1"/>
</dbReference>
<sequence>MEQNATQPYFRKILVIDDSATDRYIAKRMAEKYYFAEEIVLEELATTALEYLRSLEDTPDLLPQFIFLDINMPEMNGFEFLEEYAKLSESIKLNCIIMMITSSTHPEDLKRAESNPLVIGFLNKPLCKEKFEGIKQEFLLKNH</sequence>
<protein>
    <submittedName>
        <fullName evidence="3 4">Response regulator</fullName>
    </submittedName>
</protein>
<gene>
    <name evidence="4" type="ORF">B0A71_16620</name>
    <name evidence="3" type="ORF">BHE19_16870</name>
</gene>
<dbReference type="EMBL" id="MIKE01000027">
    <property type="protein sequence ID" value="OHT43459.1"/>
    <property type="molecule type" value="Genomic_DNA"/>
</dbReference>
<feature type="domain" description="Response regulatory" evidence="2">
    <location>
        <begin position="12"/>
        <end position="139"/>
    </location>
</feature>
<accession>A0A1S1J1V8</accession>
<dbReference type="SUPFAM" id="SSF52172">
    <property type="entry name" value="CheY-like"/>
    <property type="match status" value="1"/>
</dbReference>
<dbReference type="AlphaFoldDB" id="A0A1S1J1V8"/>
<dbReference type="InterPro" id="IPR052893">
    <property type="entry name" value="TCS_response_regulator"/>
</dbReference>
<evidence type="ECO:0000313" key="4">
    <source>
        <dbReference type="EMBL" id="OXB17248.1"/>
    </source>
</evidence>
<evidence type="ECO:0000313" key="3">
    <source>
        <dbReference type="EMBL" id="OHT43459.1"/>
    </source>
</evidence>
<dbReference type="OrthoDB" id="673128at2"/>
<dbReference type="RefSeq" id="WP_070908431.1">
    <property type="nucleotide sequence ID" value="NZ_CP166110.1"/>
</dbReference>
<name>A0A1S1J1V8_9FLAO</name>
<evidence type="ECO:0000313" key="5">
    <source>
        <dbReference type="Proteomes" id="UP000180252"/>
    </source>
</evidence>
<keyword evidence="1" id="KW-0597">Phosphoprotein</keyword>
<dbReference type="InterPro" id="IPR001789">
    <property type="entry name" value="Sig_transdc_resp-reg_receiver"/>
</dbReference>
<dbReference type="Proteomes" id="UP000180252">
    <property type="component" value="Unassembled WGS sequence"/>
</dbReference>
<comment type="caution">
    <text evidence="3">The sequence shown here is derived from an EMBL/GenBank/DDBJ whole genome shotgun (WGS) entry which is preliminary data.</text>
</comment>
<dbReference type="Pfam" id="PF00072">
    <property type="entry name" value="Response_reg"/>
    <property type="match status" value="1"/>
</dbReference>
<evidence type="ECO:0000256" key="1">
    <source>
        <dbReference type="PROSITE-ProRule" id="PRU00169"/>
    </source>
</evidence>
<reference evidence="5" key="1">
    <citation type="submission" date="2016-09" db="EMBL/GenBank/DDBJ databases">
        <authorList>
            <person name="Chen S."/>
            <person name="Walker E."/>
        </authorList>
    </citation>
    <scope>NUCLEOTIDE SEQUENCE [LARGE SCALE GENOMIC DNA]</scope>
    <source>
        <strain evidence="5">MSU</strain>
    </source>
</reference>
<reference evidence="3" key="2">
    <citation type="submission" date="2016-09" db="EMBL/GenBank/DDBJ databases">
        <authorList>
            <person name="Capua I."/>
            <person name="De Benedictis P."/>
            <person name="Joannis T."/>
            <person name="Lombin L.H."/>
            <person name="Cattoli G."/>
        </authorList>
    </citation>
    <scope>NUCLEOTIDE SEQUENCE [LARGE SCALE GENOMIC DNA]</scope>
    <source>
        <strain evidence="3">MSU</strain>
    </source>
</reference>
<dbReference type="InterPro" id="IPR011006">
    <property type="entry name" value="CheY-like_superfamily"/>
</dbReference>
<dbReference type="EMBL" id="MUHG01000025">
    <property type="protein sequence ID" value="OXB17248.1"/>
    <property type="molecule type" value="Genomic_DNA"/>
</dbReference>
<reference evidence="4 6" key="3">
    <citation type="submission" date="2016-11" db="EMBL/GenBank/DDBJ databases">
        <title>Whole genomes of Flavobacteriaceae.</title>
        <authorList>
            <person name="Stine C."/>
            <person name="Li C."/>
            <person name="Tadesse D."/>
        </authorList>
    </citation>
    <scope>NUCLEOTIDE SEQUENCE [LARGE SCALE GENOMIC DNA]</scope>
    <source>
        <strain evidence="4 6">ATCC BAA-2541</strain>
    </source>
</reference>
<dbReference type="Gene3D" id="3.40.50.2300">
    <property type="match status" value="1"/>
</dbReference>
<dbReference type="GO" id="GO:0000160">
    <property type="term" value="P:phosphorelay signal transduction system"/>
    <property type="evidence" value="ECO:0007669"/>
    <property type="project" value="InterPro"/>
</dbReference>
<dbReference type="Proteomes" id="UP000198319">
    <property type="component" value="Unassembled WGS sequence"/>
</dbReference>
<evidence type="ECO:0000313" key="6">
    <source>
        <dbReference type="Proteomes" id="UP000198319"/>
    </source>
</evidence>
<dbReference type="STRING" id="1278819.BHE19_16870"/>
<feature type="modified residue" description="4-aspartylphosphate" evidence="1">
    <location>
        <position position="69"/>
    </location>
</feature>
<proteinExistence type="predicted"/>
<keyword evidence="6" id="KW-1185">Reference proteome</keyword>
<dbReference type="PANTHER" id="PTHR44520">
    <property type="entry name" value="RESPONSE REGULATOR RCP1-RELATED"/>
    <property type="match status" value="1"/>
</dbReference>